<dbReference type="InterPro" id="IPR036961">
    <property type="entry name" value="Kinesin_motor_dom_sf"/>
</dbReference>
<feature type="compositionally biased region" description="Polar residues" evidence="7">
    <location>
        <begin position="1095"/>
        <end position="1108"/>
    </location>
</feature>
<keyword evidence="1" id="KW-0493">Microtubule</keyword>
<dbReference type="EMBL" id="GL988041">
    <property type="protein sequence ID" value="EGS22071.1"/>
    <property type="molecule type" value="Genomic_DNA"/>
</dbReference>
<feature type="compositionally biased region" description="Basic and acidic residues" evidence="7">
    <location>
        <begin position="1017"/>
        <end position="1030"/>
    </location>
</feature>
<evidence type="ECO:0000256" key="5">
    <source>
        <dbReference type="PROSITE-ProRule" id="PRU00283"/>
    </source>
</evidence>
<dbReference type="FunFam" id="3.40.850.10:FF:000091">
    <property type="entry name" value="Kinesin family protein"/>
    <property type="match status" value="1"/>
</dbReference>
<protein>
    <submittedName>
        <fullName evidence="9">Putative microtubule motor protein</fullName>
    </submittedName>
</protein>
<dbReference type="GeneID" id="18257994"/>
<evidence type="ECO:0000256" key="3">
    <source>
        <dbReference type="ARBA" id="ARBA00022840"/>
    </source>
</evidence>
<accession>G0S4B3</accession>
<feature type="region of interest" description="Disordered" evidence="7">
    <location>
        <begin position="248"/>
        <end position="269"/>
    </location>
</feature>
<dbReference type="PROSITE" id="PS50067">
    <property type="entry name" value="KINESIN_MOTOR_2"/>
    <property type="match status" value="1"/>
</dbReference>
<keyword evidence="2 5" id="KW-0547">Nucleotide-binding</keyword>
<dbReference type="RefSeq" id="XP_006694367.1">
    <property type="nucleotide sequence ID" value="XM_006694304.1"/>
</dbReference>
<feature type="region of interest" description="Disordered" evidence="7">
    <location>
        <begin position="810"/>
        <end position="841"/>
    </location>
</feature>
<keyword evidence="10" id="KW-1185">Reference proteome</keyword>
<keyword evidence="3 5" id="KW-0067">ATP-binding</keyword>
<dbReference type="SUPFAM" id="SSF52540">
    <property type="entry name" value="P-loop containing nucleoside triphosphate hydrolases"/>
    <property type="match status" value="1"/>
</dbReference>
<proteinExistence type="inferred from homology"/>
<dbReference type="GO" id="GO:0005524">
    <property type="term" value="F:ATP binding"/>
    <property type="evidence" value="ECO:0007669"/>
    <property type="project" value="UniProtKB-UniRule"/>
</dbReference>
<evidence type="ECO:0000256" key="4">
    <source>
        <dbReference type="ARBA" id="ARBA00023175"/>
    </source>
</evidence>
<dbReference type="GO" id="GO:0007018">
    <property type="term" value="P:microtubule-based movement"/>
    <property type="evidence" value="ECO:0007669"/>
    <property type="project" value="InterPro"/>
</dbReference>
<feature type="compositionally biased region" description="Polar residues" evidence="7">
    <location>
        <begin position="640"/>
        <end position="655"/>
    </location>
</feature>
<dbReference type="GO" id="GO:0008017">
    <property type="term" value="F:microtubule binding"/>
    <property type="evidence" value="ECO:0007669"/>
    <property type="project" value="InterPro"/>
</dbReference>
<feature type="region of interest" description="Disordered" evidence="7">
    <location>
        <begin position="1048"/>
        <end position="1127"/>
    </location>
</feature>
<dbReference type="InterPro" id="IPR019821">
    <property type="entry name" value="Kinesin_motor_CS"/>
</dbReference>
<feature type="region of interest" description="Disordered" evidence="7">
    <location>
        <begin position="1004"/>
        <end position="1030"/>
    </location>
</feature>
<keyword evidence="4 5" id="KW-0505">Motor protein</keyword>
<feature type="region of interest" description="Disordered" evidence="7">
    <location>
        <begin position="875"/>
        <end position="896"/>
    </location>
</feature>
<feature type="coiled-coil region" evidence="6">
    <location>
        <begin position="710"/>
        <end position="758"/>
    </location>
</feature>
<feature type="region of interest" description="Disordered" evidence="7">
    <location>
        <begin position="926"/>
        <end position="948"/>
    </location>
</feature>
<dbReference type="Pfam" id="PF00225">
    <property type="entry name" value="Kinesin"/>
    <property type="match status" value="2"/>
</dbReference>
<evidence type="ECO:0000256" key="6">
    <source>
        <dbReference type="SAM" id="Coils"/>
    </source>
</evidence>
<feature type="compositionally biased region" description="Acidic residues" evidence="7">
    <location>
        <begin position="810"/>
        <end position="819"/>
    </location>
</feature>
<dbReference type="STRING" id="759272.G0S4B3"/>
<feature type="domain" description="Kinesin motor" evidence="8">
    <location>
        <begin position="13"/>
        <end position="591"/>
    </location>
</feature>
<dbReference type="PROSITE" id="PS00411">
    <property type="entry name" value="KINESIN_MOTOR_1"/>
    <property type="match status" value="1"/>
</dbReference>
<sequence>MFMSASNPKTRNLFDVYLRLRPPLVGVSHADRFLTVESPEDGQPPKHITLTPPNDRRRAIEKFAFTQVFEEDATQLDVFHCTGLVDLIQGVIAPCGGEGTDALLATLGVTGSGKTYTILGSRTQRGMIQLALDVIFRSLGEHIVDSAANPLLEKSIAASDPSEATVISASIFLDSVFLDSAASVRSNAKPKTPGHVGTDPLPCEFPEQDHRHSNEVQHPHAQGGAFPRGDEQSDPVCRQLGLRIVSRDDSVAPPSPLCTPSKKSGIPTRNGLRVQATPRFMAATAANLSKAKQTLTKEMNNQTDEHTTPSRGKLHRPSTFPQQPNISALSVSCDPSAEYAVVLSMFEVYNDRIFDLLAYPTKTFSHNSANINKRRHLPFKPTESSPDRKVVCGLRKVVCSNLNQALLVLEAGLHERRVAGTGSNSVSSRSHGFFCIEVKKRPRNGGRSFSGKARKFGTEGAPWSGATLSIVDLAGSERANLAKTTGVTLAEAGKINESLMYLGRCLQMQSDAGAAAIAGPQRGAGMVPFRQCKLTELLFANCYPSMTVTTFHASMRFRNPQKAVMIVTADPRGDYNATSQILRYSALAREVTVPRIPSITQAFLMSVSTAARGKAHTRGRGNTTGQHSSPPVSPALQPTRVPSSTIRNRVTSDGSEYTLDSPKRTDVSGEYCIRPKTSPPAVAPINISAPPADDYETGDEFDPNHRCPALEAALADIERLTEEIEYLRQSLEEERVAHEEAEAHLLSIEDRMIDLEQDIREECATEFERRLELEMARFQATLQAEMKRGEEHWGRKLDIFQRGVLGIREEDVDDEDEDKENSGVVWPEGAKEENERLKQENESLRKEIAALKGASKRMPLKERDLGDVQVVPQHQVQQQGSLKLKGAETPSRPGTARSMIAPRQVTKPQTAEQDEPVMKRKMEKLRLIPDDGASSLPRPSPSPTKKLHCDARAVLTGQQDDELRVGTKASLTMEEESELEFAQFQSLWQRHILALRDDLSTASIEAAPSRSTEGSSNDERDGSPDGEWDDKIDSIVDALDELELSVAQHSKDSTHTSPGMLTYGDGESPNTTIGTSHSPRTPRYPAEKESYAETVLSSPETSSWTRTVRPSRPGHLQLTNNNEDDDDLIPPVPKRKHKHHVPDSPRIEFLLEKTLSLNPLNTILSYPITTILRTPTSPSWQRRRPPSQVNVLILTWATDGPSSSNPSTPTSSGSLLPVLTYPGRAIEREDIDALRGCLKRRGYHVQCRGIPGDYCTAAVGTLLSRFLEEEEEPSGNGETLSIVYYRGYGGLDEEGRMAFWSGFGTGNPPACFFWDDIRPPLLQTSADVLLVFDCTSPPNTTDEQREISRLETGATVPFGSAKQLLGLCAQYDVLTALDPDTPTKRQTAKCPGGMMTRALCRVLDRTGDVSVQRLCSLMREDLRGRGGLDEIVAAGVFTEKGTE</sequence>
<feature type="compositionally biased region" description="Basic and acidic residues" evidence="7">
    <location>
        <begin position="829"/>
        <end position="841"/>
    </location>
</feature>
<feature type="region of interest" description="Disordered" evidence="7">
    <location>
        <begin position="611"/>
        <end position="671"/>
    </location>
</feature>
<evidence type="ECO:0000259" key="8">
    <source>
        <dbReference type="PROSITE" id="PS50067"/>
    </source>
</evidence>
<feature type="binding site" evidence="5">
    <location>
        <begin position="108"/>
        <end position="115"/>
    </location>
    <ligand>
        <name>ATP</name>
        <dbReference type="ChEBI" id="CHEBI:30616"/>
    </ligand>
</feature>
<feature type="region of interest" description="Disordered" evidence="7">
    <location>
        <begin position="299"/>
        <end position="327"/>
    </location>
</feature>
<dbReference type="HOGENOM" id="CLU_004757_1_0_1"/>
<evidence type="ECO:0000256" key="7">
    <source>
        <dbReference type="SAM" id="MobiDB-lite"/>
    </source>
</evidence>
<dbReference type="GO" id="GO:0005871">
    <property type="term" value="C:kinesin complex"/>
    <property type="evidence" value="ECO:0007669"/>
    <property type="project" value="TreeGrafter"/>
</dbReference>
<feature type="compositionally biased region" description="Polar residues" evidence="7">
    <location>
        <begin position="1068"/>
        <end position="1079"/>
    </location>
</feature>
<dbReference type="KEGG" id="cthr:CTHT_0039560"/>
<dbReference type="InterPro" id="IPR001752">
    <property type="entry name" value="Kinesin_motor_dom"/>
</dbReference>
<gene>
    <name evidence="9" type="ORF">CTHT_0039560</name>
</gene>
<dbReference type="GO" id="GO:0005874">
    <property type="term" value="C:microtubule"/>
    <property type="evidence" value="ECO:0007669"/>
    <property type="project" value="UniProtKB-KW"/>
</dbReference>
<keyword evidence="6" id="KW-0175">Coiled coil</keyword>
<dbReference type="SMART" id="SM00129">
    <property type="entry name" value="KISc"/>
    <property type="match status" value="1"/>
</dbReference>
<dbReference type="InterPro" id="IPR027417">
    <property type="entry name" value="P-loop_NTPase"/>
</dbReference>
<dbReference type="Gene3D" id="3.40.850.10">
    <property type="entry name" value="Kinesin motor domain"/>
    <property type="match status" value="2"/>
</dbReference>
<evidence type="ECO:0000256" key="1">
    <source>
        <dbReference type="ARBA" id="ARBA00022701"/>
    </source>
</evidence>
<evidence type="ECO:0000313" key="9">
    <source>
        <dbReference type="EMBL" id="EGS22071.1"/>
    </source>
</evidence>
<feature type="compositionally biased region" description="Basic and acidic residues" evidence="7">
    <location>
        <begin position="209"/>
        <end position="218"/>
    </location>
</feature>
<dbReference type="GO" id="GO:0016887">
    <property type="term" value="F:ATP hydrolysis activity"/>
    <property type="evidence" value="ECO:0007669"/>
    <property type="project" value="TreeGrafter"/>
</dbReference>
<dbReference type="eggNOG" id="KOG0247">
    <property type="taxonomic scope" value="Eukaryota"/>
</dbReference>
<dbReference type="OrthoDB" id="123929at2759"/>
<feature type="compositionally biased region" description="Polar residues" evidence="7">
    <location>
        <begin position="620"/>
        <end position="630"/>
    </location>
</feature>
<dbReference type="GO" id="GO:0005634">
    <property type="term" value="C:nucleus"/>
    <property type="evidence" value="ECO:0007669"/>
    <property type="project" value="TreeGrafter"/>
</dbReference>
<evidence type="ECO:0000313" key="10">
    <source>
        <dbReference type="Proteomes" id="UP000008066"/>
    </source>
</evidence>
<comment type="similarity">
    <text evidence="5">Belongs to the TRAFAC class myosin-kinesin ATPase superfamily. Kinesin family.</text>
</comment>
<dbReference type="Proteomes" id="UP000008066">
    <property type="component" value="Unassembled WGS sequence"/>
</dbReference>
<evidence type="ECO:0000256" key="2">
    <source>
        <dbReference type="ARBA" id="ARBA00022741"/>
    </source>
</evidence>
<dbReference type="InterPro" id="IPR027640">
    <property type="entry name" value="Kinesin-like_fam"/>
</dbReference>
<feature type="region of interest" description="Disordered" evidence="7">
    <location>
        <begin position="209"/>
        <end position="234"/>
    </location>
</feature>
<dbReference type="PANTHER" id="PTHR24115:SF1008">
    <property type="entry name" value="KINESIN-LIKE PROTEIN SUBITO"/>
    <property type="match status" value="1"/>
</dbReference>
<dbReference type="GO" id="GO:0003777">
    <property type="term" value="F:microtubule motor activity"/>
    <property type="evidence" value="ECO:0007669"/>
    <property type="project" value="InterPro"/>
</dbReference>
<reference evidence="9 10" key="1">
    <citation type="journal article" date="2011" name="Cell">
        <title>Insight into structure and assembly of the nuclear pore complex by utilizing the genome of a eukaryotic thermophile.</title>
        <authorList>
            <person name="Amlacher S."/>
            <person name="Sarges P."/>
            <person name="Flemming D."/>
            <person name="van Noort V."/>
            <person name="Kunze R."/>
            <person name="Devos D.P."/>
            <person name="Arumugam M."/>
            <person name="Bork P."/>
            <person name="Hurt E."/>
        </authorList>
    </citation>
    <scope>NUCLEOTIDE SEQUENCE [LARGE SCALE GENOMIC DNA]</scope>
    <source>
        <strain evidence="10">DSM 1495 / CBS 144.50 / IMI 039719</strain>
    </source>
</reference>
<organism evidence="10">
    <name type="scientific">Chaetomium thermophilum (strain DSM 1495 / CBS 144.50 / IMI 039719)</name>
    <name type="common">Thermochaetoides thermophila</name>
    <dbReference type="NCBI Taxonomy" id="759272"/>
    <lineage>
        <taxon>Eukaryota</taxon>
        <taxon>Fungi</taxon>
        <taxon>Dikarya</taxon>
        <taxon>Ascomycota</taxon>
        <taxon>Pezizomycotina</taxon>
        <taxon>Sordariomycetes</taxon>
        <taxon>Sordariomycetidae</taxon>
        <taxon>Sordariales</taxon>
        <taxon>Chaetomiaceae</taxon>
        <taxon>Thermochaetoides</taxon>
    </lineage>
</organism>
<dbReference type="PANTHER" id="PTHR24115">
    <property type="entry name" value="KINESIN-RELATED"/>
    <property type="match status" value="1"/>
</dbReference>
<name>G0S4B3_CHATD</name>